<proteinExistence type="predicted"/>
<dbReference type="EMBL" id="PGFA01000001">
    <property type="protein sequence ID" value="PJJ60890.1"/>
    <property type="molecule type" value="Genomic_DNA"/>
</dbReference>
<evidence type="ECO:0000313" key="1">
    <source>
        <dbReference type="EMBL" id="PJJ60890.1"/>
    </source>
</evidence>
<organism evidence="1 2">
    <name type="scientific">Hymenobacter chitinivorans DSM 11115</name>
    <dbReference type="NCBI Taxonomy" id="1121954"/>
    <lineage>
        <taxon>Bacteria</taxon>
        <taxon>Pseudomonadati</taxon>
        <taxon>Bacteroidota</taxon>
        <taxon>Cytophagia</taxon>
        <taxon>Cytophagales</taxon>
        <taxon>Hymenobacteraceae</taxon>
        <taxon>Hymenobacter</taxon>
    </lineage>
</organism>
<accession>A0A2M9BSF8</accession>
<evidence type="ECO:0000313" key="2">
    <source>
        <dbReference type="Proteomes" id="UP000228535"/>
    </source>
</evidence>
<dbReference type="Proteomes" id="UP000228535">
    <property type="component" value="Unassembled WGS sequence"/>
</dbReference>
<dbReference type="OrthoDB" id="9858165at2"/>
<dbReference type="AlphaFoldDB" id="A0A2M9BSF8"/>
<reference evidence="1 2" key="1">
    <citation type="submission" date="2017-11" db="EMBL/GenBank/DDBJ databases">
        <title>Genomic Encyclopedia of Archaeal and Bacterial Type Strains, Phase II (KMG-II): From Individual Species to Whole Genera.</title>
        <authorList>
            <person name="Goeker M."/>
        </authorList>
    </citation>
    <scope>NUCLEOTIDE SEQUENCE [LARGE SCALE GENOMIC DNA]</scope>
    <source>
        <strain evidence="1 2">DSM 11115</strain>
    </source>
</reference>
<protein>
    <submittedName>
        <fullName evidence="1">Uncharacterized protein</fullName>
    </submittedName>
</protein>
<gene>
    <name evidence="1" type="ORF">CLV45_2325</name>
</gene>
<name>A0A2M9BSF8_9BACT</name>
<sequence>MLLLLPGCGVLPQGRQAACGCCAPVYQSIESAQRCLEPPPGPGRAADSRLLLLAFLGPDQPATPPADWRILGSPALVAYAQKRYLLVTLPANARLRYPGAPVPELEEVRQRYPGQTFFVLVNQALYPFADWPATADESFIRSRLSNGNGP</sequence>
<comment type="caution">
    <text evidence="1">The sequence shown here is derived from an EMBL/GenBank/DDBJ whole genome shotgun (WGS) entry which is preliminary data.</text>
</comment>
<dbReference type="RefSeq" id="WP_100336516.1">
    <property type="nucleotide sequence ID" value="NZ_PGFA01000001.1"/>
</dbReference>
<keyword evidence="2" id="KW-1185">Reference proteome</keyword>